<evidence type="ECO:0000256" key="2">
    <source>
        <dbReference type="ARBA" id="ARBA00022679"/>
    </source>
</evidence>
<sequence length="621" mass="72599">MEYLTSLLSRAFSALSVTTNFQNVGYSEHKPSIPDVNSVAIENHQRTLRYVFRSYLSSDEYDAITNGYKRTSLDPETITEDFFSGDIPDHPEPQDPQAQLAIQGALLDMYDAFKPPQPAMPCHLYDIQWHYPFKWQVNAEYPFSVVKKFLNLRQHFGDFYDFATKSWLRYVNPADALRRFGPDPSPALLETVVPAKFGYMKNLIFSFVHSWQHIIKSRFTSTAGLRDKEYINLRFLFPMLLHIKTAVVKFDAPNKLRSIWGVSKLWIISEAMLYWEYIAWIKLNPGITPMLWGYETFTGGWFRLYRDLHQPGESVSYITIDWSRFDKRARFWLIKKIFAVVRTFLTFNNGYVPTRDYPSSPTLPDKLQALWEWTIEAFFESPIILPDGSIWKRIFAGIPSGLFITQLMDSWVNYVMICAILRYLGYDPRQCIIKVQGDDSIIRLYFQIPYHEHNNFLLRMQQAAEYLFGTIISFEKSEIRNSLNGCEVLSYRNIEGLPYRDLIKMLAQFYHTKAKDPTPAITMAQAIGFAYAAVGNEYRIHKLLEDVYQYYKDQGYEPNPAGINIVFGDSPDRPYYPIELDHFPSQQEVQRFLLATDYQDAFTDERTWPRSHFLFAPCSRT</sequence>
<feature type="domain" description="RNA-directed RNA polymerase C-terminal" evidence="5">
    <location>
        <begin position="252"/>
        <end position="551"/>
    </location>
</feature>
<dbReference type="GO" id="GO:0006351">
    <property type="term" value="P:DNA-templated transcription"/>
    <property type="evidence" value="ECO:0007669"/>
    <property type="project" value="InterPro"/>
</dbReference>
<dbReference type="Pfam" id="PF00680">
    <property type="entry name" value="RdRP_1"/>
    <property type="match status" value="1"/>
</dbReference>
<reference evidence="6" key="1">
    <citation type="submission" date="2014-05" db="EMBL/GenBank/DDBJ databases">
        <title>Partitivirus in Heterobasidion irregulare.</title>
        <authorList>
            <person name="Vainio E.J."/>
        </authorList>
    </citation>
    <scope>NUCLEOTIDE SEQUENCE</scope>
    <source>
        <strain evidence="6">Ir1</strain>
    </source>
</reference>
<dbReference type="GO" id="GO:0003968">
    <property type="term" value="F:RNA-directed RNA polymerase activity"/>
    <property type="evidence" value="ECO:0007669"/>
    <property type="project" value="UniProtKB-KW"/>
</dbReference>
<keyword evidence="3" id="KW-0548">Nucleotidyltransferase</keyword>
<protein>
    <submittedName>
        <fullName evidence="6">RNA-dependent RNA polymerase</fullName>
    </submittedName>
</protein>
<keyword evidence="4" id="KW-0693">Viral RNA replication</keyword>
<evidence type="ECO:0000256" key="3">
    <source>
        <dbReference type="ARBA" id="ARBA00022695"/>
    </source>
</evidence>
<evidence type="ECO:0000256" key="4">
    <source>
        <dbReference type="ARBA" id="ARBA00022953"/>
    </source>
</evidence>
<dbReference type="InterPro" id="IPR043502">
    <property type="entry name" value="DNA/RNA_pol_sf"/>
</dbReference>
<organism evidence="6">
    <name type="scientific">Heterobasidion partitivirus 17</name>
    <dbReference type="NCBI Taxonomy" id="1521173"/>
    <lineage>
        <taxon>Viruses</taxon>
        <taxon>Riboviria</taxon>
        <taxon>Orthornavirae</taxon>
        <taxon>Pisuviricota</taxon>
        <taxon>Duplopiviricetes</taxon>
        <taxon>Durnavirales</taxon>
        <taxon>Partitiviridae</taxon>
        <taxon>Betapartitivirus</taxon>
    </lineage>
</organism>
<keyword evidence="1 6" id="KW-0696">RNA-directed RNA polymerase</keyword>
<evidence type="ECO:0000313" key="6">
    <source>
        <dbReference type="EMBL" id="AIF33767.1"/>
    </source>
</evidence>
<dbReference type="GO" id="GO:0003723">
    <property type="term" value="F:RNA binding"/>
    <property type="evidence" value="ECO:0007669"/>
    <property type="project" value="InterPro"/>
</dbReference>
<evidence type="ECO:0000256" key="1">
    <source>
        <dbReference type="ARBA" id="ARBA00022484"/>
    </source>
</evidence>
<proteinExistence type="predicted"/>
<dbReference type="SUPFAM" id="SSF56672">
    <property type="entry name" value="DNA/RNA polymerases"/>
    <property type="match status" value="1"/>
</dbReference>
<keyword evidence="2" id="KW-0808">Transferase</keyword>
<evidence type="ECO:0000259" key="5">
    <source>
        <dbReference type="Pfam" id="PF00680"/>
    </source>
</evidence>
<dbReference type="EMBL" id="KJ873060">
    <property type="protein sequence ID" value="AIF33767.1"/>
    <property type="molecule type" value="Genomic_RNA"/>
</dbReference>
<accession>A0A075IV83</accession>
<dbReference type="InterPro" id="IPR001205">
    <property type="entry name" value="RNA-dir_pol_C"/>
</dbReference>
<name>A0A075IV83_9VIRU</name>